<feature type="region of interest" description="Disordered" evidence="1">
    <location>
        <begin position="90"/>
        <end position="109"/>
    </location>
</feature>
<dbReference type="AlphaFoldDB" id="A0AAD7IK64"/>
<sequence length="109" mass="12005">MIFALRPSLSRTLLALSLPPPHVVSSLSGISVCKPLELSRPFPRGPPQDTLVSYKSTATRQFLVLLPSSLRGHQGAHNPKNIRRYLRDMSTQQPARQIYTGSCTTPQPA</sequence>
<reference evidence="2" key="1">
    <citation type="submission" date="2023-03" db="EMBL/GenBank/DDBJ databases">
        <title>Massive genome expansion in bonnet fungi (Mycena s.s.) driven by repeated elements and novel gene families across ecological guilds.</title>
        <authorList>
            <consortium name="Lawrence Berkeley National Laboratory"/>
            <person name="Harder C.B."/>
            <person name="Miyauchi S."/>
            <person name="Viragh M."/>
            <person name="Kuo A."/>
            <person name="Thoen E."/>
            <person name="Andreopoulos B."/>
            <person name="Lu D."/>
            <person name="Skrede I."/>
            <person name="Drula E."/>
            <person name="Henrissat B."/>
            <person name="Morin E."/>
            <person name="Kohler A."/>
            <person name="Barry K."/>
            <person name="LaButti K."/>
            <person name="Morin E."/>
            <person name="Salamov A."/>
            <person name="Lipzen A."/>
            <person name="Mereny Z."/>
            <person name="Hegedus B."/>
            <person name="Baldrian P."/>
            <person name="Stursova M."/>
            <person name="Weitz H."/>
            <person name="Taylor A."/>
            <person name="Grigoriev I.V."/>
            <person name="Nagy L.G."/>
            <person name="Martin F."/>
            <person name="Kauserud H."/>
        </authorList>
    </citation>
    <scope>NUCLEOTIDE SEQUENCE</scope>
    <source>
        <strain evidence="2">CBHHK188m</strain>
    </source>
</reference>
<evidence type="ECO:0000313" key="2">
    <source>
        <dbReference type="EMBL" id="KAJ7744739.1"/>
    </source>
</evidence>
<name>A0AAD7IK64_9AGAR</name>
<keyword evidence="3" id="KW-1185">Reference proteome</keyword>
<evidence type="ECO:0000313" key="3">
    <source>
        <dbReference type="Proteomes" id="UP001215280"/>
    </source>
</evidence>
<accession>A0AAD7IK64</accession>
<dbReference type="EMBL" id="JARJLG010000106">
    <property type="protein sequence ID" value="KAJ7744739.1"/>
    <property type="molecule type" value="Genomic_DNA"/>
</dbReference>
<organism evidence="2 3">
    <name type="scientific">Mycena maculata</name>
    <dbReference type="NCBI Taxonomy" id="230809"/>
    <lineage>
        <taxon>Eukaryota</taxon>
        <taxon>Fungi</taxon>
        <taxon>Dikarya</taxon>
        <taxon>Basidiomycota</taxon>
        <taxon>Agaricomycotina</taxon>
        <taxon>Agaricomycetes</taxon>
        <taxon>Agaricomycetidae</taxon>
        <taxon>Agaricales</taxon>
        <taxon>Marasmiineae</taxon>
        <taxon>Mycenaceae</taxon>
        <taxon>Mycena</taxon>
    </lineage>
</organism>
<evidence type="ECO:0000256" key="1">
    <source>
        <dbReference type="SAM" id="MobiDB-lite"/>
    </source>
</evidence>
<protein>
    <submittedName>
        <fullName evidence="2">Uncharacterized protein</fullName>
    </submittedName>
</protein>
<dbReference type="Proteomes" id="UP001215280">
    <property type="component" value="Unassembled WGS sequence"/>
</dbReference>
<gene>
    <name evidence="2" type="ORF">DFH07DRAFT_776939</name>
</gene>
<proteinExistence type="predicted"/>
<comment type="caution">
    <text evidence="2">The sequence shown here is derived from an EMBL/GenBank/DDBJ whole genome shotgun (WGS) entry which is preliminary data.</text>
</comment>